<evidence type="ECO:0000313" key="3">
    <source>
        <dbReference type="WBParaSite" id="Minc3s03233g33232"/>
    </source>
</evidence>
<evidence type="ECO:0000313" key="2">
    <source>
        <dbReference type="Proteomes" id="UP000887563"/>
    </source>
</evidence>
<name>A0A914MZC5_MELIC</name>
<dbReference type="AlphaFoldDB" id="A0A914MZC5"/>
<accession>A0A914MZC5</accession>
<reference evidence="3" key="1">
    <citation type="submission" date="2022-11" db="UniProtKB">
        <authorList>
            <consortium name="WormBaseParasite"/>
        </authorList>
    </citation>
    <scope>IDENTIFICATION</scope>
</reference>
<sequence>MNFLILLSLLFNAALGGNPLIKLSGSITQDIQKVINSCSSVIICYDISAKGNLKTNARFAIKSNTSKEKICKESNAWRGIEVKQVDGSLHIKADVYPSSYIMKLKSVGTLDFLKFLKGGKEYAKKIYDASIIDKEYINLMKNNQDPLLSEFPGAFMLKIDMIAGNGDSWISSVCEKVPTTTVTNAKRYQRRKIVPTTTPTTLKTTTTPATLRTTSTTTTIMTTTKGKHCELKSSPSDFNLYGCHCSSLWNNTDIDHDVRAPVDDVDRVASNLQPLGQL</sequence>
<organism evidence="2 3">
    <name type="scientific">Meloidogyne incognita</name>
    <name type="common">Southern root-knot nematode worm</name>
    <name type="synonym">Oxyuris incognita</name>
    <dbReference type="NCBI Taxonomy" id="6306"/>
    <lineage>
        <taxon>Eukaryota</taxon>
        <taxon>Metazoa</taxon>
        <taxon>Ecdysozoa</taxon>
        <taxon>Nematoda</taxon>
        <taxon>Chromadorea</taxon>
        <taxon>Rhabditida</taxon>
        <taxon>Tylenchina</taxon>
        <taxon>Tylenchomorpha</taxon>
        <taxon>Tylenchoidea</taxon>
        <taxon>Meloidogynidae</taxon>
        <taxon>Meloidogyninae</taxon>
        <taxon>Meloidogyne</taxon>
        <taxon>Meloidogyne incognita group</taxon>
    </lineage>
</organism>
<protein>
    <submittedName>
        <fullName evidence="3">Uncharacterized protein</fullName>
    </submittedName>
</protein>
<dbReference type="Proteomes" id="UP000887563">
    <property type="component" value="Unplaced"/>
</dbReference>
<feature type="signal peptide" evidence="1">
    <location>
        <begin position="1"/>
        <end position="16"/>
    </location>
</feature>
<dbReference type="WBParaSite" id="Minc3s03233g33232">
    <property type="protein sequence ID" value="Minc3s03233g33232"/>
    <property type="gene ID" value="Minc3s03233g33232"/>
</dbReference>
<keyword evidence="2" id="KW-1185">Reference proteome</keyword>
<feature type="chain" id="PRO_5037064794" evidence="1">
    <location>
        <begin position="17"/>
        <end position="278"/>
    </location>
</feature>
<proteinExistence type="predicted"/>
<keyword evidence="1" id="KW-0732">Signal</keyword>
<evidence type="ECO:0000256" key="1">
    <source>
        <dbReference type="SAM" id="SignalP"/>
    </source>
</evidence>